<dbReference type="InterPro" id="IPR032710">
    <property type="entry name" value="NTF2-like_dom_sf"/>
</dbReference>
<evidence type="ECO:0000313" key="2">
    <source>
        <dbReference type="Proteomes" id="UP000334990"/>
    </source>
</evidence>
<dbReference type="OrthoDB" id="3512015at2"/>
<name>A0A5M3VSQ5_9ACTN</name>
<dbReference type="GO" id="GO:0030638">
    <property type="term" value="P:polyketide metabolic process"/>
    <property type="evidence" value="ECO:0007669"/>
    <property type="project" value="InterPro"/>
</dbReference>
<dbReference type="RefSeq" id="WP_155335651.1">
    <property type="nucleotide sequence ID" value="NZ_BAAABN010000093.1"/>
</dbReference>
<dbReference type="AlphaFoldDB" id="A0A5M3VSQ5"/>
<dbReference type="Gene3D" id="3.10.450.50">
    <property type="match status" value="1"/>
</dbReference>
<proteinExistence type="predicted"/>
<dbReference type="InterPro" id="IPR009959">
    <property type="entry name" value="Cyclase_SnoaL-like"/>
</dbReference>
<protein>
    <recommendedName>
        <fullName evidence="3">SnoaL-like domain-containing protein</fullName>
    </recommendedName>
</protein>
<dbReference type="SUPFAM" id="SSF54427">
    <property type="entry name" value="NTF2-like"/>
    <property type="match status" value="1"/>
</dbReference>
<sequence length="285" mass="30463">MDARKIAEANLEAWRNADPAAVAASVTGFQDPDTDGSLAGDALAAHAAEVMERFKNLRFQVERVTGDADAATVWWVMEADHRASYLGMPAVGGAVRVAGTDLVTADGMVRRCFDRLAVAEALGYTARFVPAADEVREFGVSARAASSRTDRPGAFTLTWLEVRDEAEAADVDLLSVEIVKGLRTSRGFLGVATFDIGNRKYTLTAFDRPESVRAVHARPHQRAMRRFFKAGLCARALTGLLIPEAIREYARCADCGTVVKLGAGDGDGDGAACGCGWTPDDVPLL</sequence>
<dbReference type="Pfam" id="PF07366">
    <property type="entry name" value="SnoaL"/>
    <property type="match status" value="1"/>
</dbReference>
<accession>A0A5M3VSQ5</accession>
<evidence type="ECO:0000313" key="1">
    <source>
        <dbReference type="EMBL" id="GER99238.1"/>
    </source>
</evidence>
<dbReference type="EMBL" id="BLAD01000039">
    <property type="protein sequence ID" value="GER99238.1"/>
    <property type="molecule type" value="Genomic_DNA"/>
</dbReference>
<dbReference type="Proteomes" id="UP000334990">
    <property type="component" value="Unassembled WGS sequence"/>
</dbReference>
<gene>
    <name evidence="1" type="ORF">Acor_13020</name>
</gene>
<reference evidence="1 2" key="1">
    <citation type="submission" date="2019-10" db="EMBL/GenBank/DDBJ databases">
        <title>Whole genome shotgun sequence of Acrocarpospora corrugata NBRC 13972.</title>
        <authorList>
            <person name="Ichikawa N."/>
            <person name="Kimura A."/>
            <person name="Kitahashi Y."/>
            <person name="Komaki H."/>
            <person name="Oguchi A."/>
        </authorList>
    </citation>
    <scope>NUCLEOTIDE SEQUENCE [LARGE SCALE GENOMIC DNA]</scope>
    <source>
        <strain evidence="1 2">NBRC 13972</strain>
    </source>
</reference>
<organism evidence="1 2">
    <name type="scientific">Acrocarpospora corrugata</name>
    <dbReference type="NCBI Taxonomy" id="35763"/>
    <lineage>
        <taxon>Bacteria</taxon>
        <taxon>Bacillati</taxon>
        <taxon>Actinomycetota</taxon>
        <taxon>Actinomycetes</taxon>
        <taxon>Streptosporangiales</taxon>
        <taxon>Streptosporangiaceae</taxon>
        <taxon>Acrocarpospora</taxon>
    </lineage>
</organism>
<evidence type="ECO:0008006" key="3">
    <source>
        <dbReference type="Google" id="ProtNLM"/>
    </source>
</evidence>
<keyword evidence="2" id="KW-1185">Reference proteome</keyword>
<comment type="caution">
    <text evidence="1">The sequence shown here is derived from an EMBL/GenBank/DDBJ whole genome shotgun (WGS) entry which is preliminary data.</text>
</comment>